<sequence>MRTEQAEQAERVEQVKRAEGAYREARNTPGTLPVPPSPGRNAEGGTEEDRRNTPLETGFLRGLEAGHLEKGRNGTPLVREVRRVEVSVPREEARKTWGETHETPKESREEPGKTPAPQPSTSEGNDRDRTLEKVLEALGQRPMGPRALARELGTSPSTASRWLQRLEAQGLVARTEDGTYQVKGRHHA</sequence>
<evidence type="ECO:0000313" key="3">
    <source>
        <dbReference type="EMBL" id="HGL50226.1"/>
    </source>
</evidence>
<comment type="caution">
    <text evidence="4">The sequence shown here is derived from an EMBL/GenBank/DDBJ whole genome shotgun (WGS) entry which is preliminary data.</text>
</comment>
<dbReference type="InterPro" id="IPR036390">
    <property type="entry name" value="WH_DNA-bd_sf"/>
</dbReference>
<evidence type="ECO:0000313" key="4">
    <source>
        <dbReference type="EMBL" id="HGN85256.1"/>
    </source>
</evidence>
<dbReference type="Gene3D" id="1.10.10.10">
    <property type="entry name" value="Winged helix-like DNA-binding domain superfamily/Winged helix DNA-binding domain"/>
    <property type="match status" value="1"/>
</dbReference>
<dbReference type="GO" id="GO:0003677">
    <property type="term" value="F:DNA binding"/>
    <property type="evidence" value="ECO:0007669"/>
    <property type="project" value="InterPro"/>
</dbReference>
<dbReference type="InterPro" id="IPR012318">
    <property type="entry name" value="HTH_CRP"/>
</dbReference>
<accession>A0A7V4ALV6</accession>
<feature type="compositionally biased region" description="Basic and acidic residues" evidence="1">
    <location>
        <begin position="124"/>
        <end position="135"/>
    </location>
</feature>
<dbReference type="SUPFAM" id="SSF46785">
    <property type="entry name" value="Winged helix' DNA-binding domain"/>
    <property type="match status" value="1"/>
</dbReference>
<evidence type="ECO:0000256" key="1">
    <source>
        <dbReference type="SAM" id="MobiDB-lite"/>
    </source>
</evidence>
<feature type="compositionally biased region" description="Basic and acidic residues" evidence="1">
    <location>
        <begin position="79"/>
        <end position="112"/>
    </location>
</feature>
<dbReference type="SMART" id="SM00419">
    <property type="entry name" value="HTH_CRP"/>
    <property type="match status" value="1"/>
</dbReference>
<dbReference type="InterPro" id="IPR036388">
    <property type="entry name" value="WH-like_DNA-bd_sf"/>
</dbReference>
<feature type="compositionally biased region" description="Basic and acidic residues" evidence="1">
    <location>
        <begin position="1"/>
        <end position="26"/>
    </location>
</feature>
<protein>
    <submittedName>
        <fullName evidence="4">ArsR family transcriptional regulator</fullName>
    </submittedName>
</protein>
<dbReference type="CDD" id="cd00090">
    <property type="entry name" value="HTH_ARSR"/>
    <property type="match status" value="1"/>
</dbReference>
<dbReference type="InterPro" id="IPR057527">
    <property type="entry name" value="HVO_A0261-like_N"/>
</dbReference>
<name>A0A7V4ALV6_9DEIN</name>
<dbReference type="EMBL" id="DTAB01000214">
    <property type="protein sequence ID" value="HGN85256.1"/>
    <property type="molecule type" value="Genomic_DNA"/>
</dbReference>
<feature type="domain" description="HTH crp-type" evidence="2">
    <location>
        <begin position="136"/>
        <end position="184"/>
    </location>
</feature>
<reference evidence="4" key="1">
    <citation type="journal article" date="2020" name="mSystems">
        <title>Genome- and Community-Level Interaction Insights into Carbon Utilization and Element Cycling Functions of Hydrothermarchaeota in Hydrothermal Sediment.</title>
        <authorList>
            <person name="Zhou Z."/>
            <person name="Liu Y."/>
            <person name="Xu W."/>
            <person name="Pan J."/>
            <person name="Luo Z.H."/>
            <person name="Li M."/>
        </authorList>
    </citation>
    <scope>NUCLEOTIDE SEQUENCE [LARGE SCALE GENOMIC DNA]</scope>
    <source>
        <strain evidence="4">SpSt-611</strain>
        <strain evidence="3">SpSt-679</strain>
    </source>
</reference>
<dbReference type="InterPro" id="IPR011991">
    <property type="entry name" value="ArsR-like_HTH"/>
</dbReference>
<dbReference type="AlphaFoldDB" id="A0A7V4ALV6"/>
<feature type="region of interest" description="Disordered" evidence="1">
    <location>
        <begin position="1"/>
        <end position="158"/>
    </location>
</feature>
<dbReference type="EMBL" id="DTCX01000359">
    <property type="protein sequence ID" value="HGL50226.1"/>
    <property type="molecule type" value="Genomic_DNA"/>
</dbReference>
<organism evidence="4">
    <name type="scientific">Thermus tengchongensis</name>
    <dbReference type="NCBI Taxonomy" id="1214928"/>
    <lineage>
        <taxon>Bacteria</taxon>
        <taxon>Thermotogati</taxon>
        <taxon>Deinococcota</taxon>
        <taxon>Deinococci</taxon>
        <taxon>Thermales</taxon>
        <taxon>Thermaceae</taxon>
        <taxon>Thermus</taxon>
    </lineage>
</organism>
<gene>
    <name evidence="4" type="ORF">ENT80_03680</name>
    <name evidence="3" type="ORF">ENU54_06480</name>
</gene>
<dbReference type="GO" id="GO:0006355">
    <property type="term" value="P:regulation of DNA-templated transcription"/>
    <property type="evidence" value="ECO:0007669"/>
    <property type="project" value="InterPro"/>
</dbReference>
<dbReference type="Pfam" id="PF25213">
    <property type="entry name" value="HVO_A0261_N"/>
    <property type="match status" value="1"/>
</dbReference>
<proteinExistence type="predicted"/>
<evidence type="ECO:0000259" key="2">
    <source>
        <dbReference type="SMART" id="SM00419"/>
    </source>
</evidence>